<evidence type="ECO:0000313" key="4">
    <source>
        <dbReference type="EMBL" id="CDN31480.1"/>
    </source>
</evidence>
<keyword evidence="4" id="KW-0326">Glycosidase</keyword>
<evidence type="ECO:0000259" key="3">
    <source>
        <dbReference type="Pfam" id="PF00326"/>
    </source>
</evidence>
<keyword evidence="2" id="KW-0732">Signal</keyword>
<dbReference type="STRING" id="1433126.BN938_1393"/>
<dbReference type="GO" id="GO:0006508">
    <property type="term" value="P:proteolysis"/>
    <property type="evidence" value="ECO:0007669"/>
    <property type="project" value="InterPro"/>
</dbReference>
<evidence type="ECO:0000313" key="5">
    <source>
        <dbReference type="Proteomes" id="UP000027616"/>
    </source>
</evidence>
<sequence length="282" mass="31226">MKHLSTLTLCLMSFMSVAQTSRVVKFNLWDEKSAPHSSTITNAETIDSMGRIANSAQGRVELFLPNKKPLATVIICPGGGYGILASEHEGRQFARFLNEHNIAGAVLLYRMPAGQPEIPLEDAQRTMEILKHGETQWGIDTAKIGVMGFSAGGNLAANIAVRCSPAFAVLYYPVITSEDKLCHIGSFRSLTGSDDKSLWDKYSAEKHINRKTPPTLLFHSADDKAVPIQNSELFLQALRDSGVDGELVIYPTGGHGWGFFTHFEYHEQMKQKLTEWLAKQCR</sequence>
<keyword evidence="5" id="KW-1185">Reference proteome</keyword>
<dbReference type="GO" id="GO:0008236">
    <property type="term" value="F:serine-type peptidase activity"/>
    <property type="evidence" value="ECO:0007669"/>
    <property type="project" value="InterPro"/>
</dbReference>
<dbReference type="OrthoDB" id="9796689at2"/>
<keyword evidence="4" id="KW-0119">Carbohydrate metabolism</keyword>
<keyword evidence="4" id="KW-0858">Xylan degradation</keyword>
<dbReference type="Gene3D" id="3.40.50.1820">
    <property type="entry name" value="alpha/beta hydrolase"/>
    <property type="match status" value="1"/>
</dbReference>
<dbReference type="GO" id="GO:0016798">
    <property type="term" value="F:hydrolase activity, acting on glycosyl bonds"/>
    <property type="evidence" value="ECO:0007669"/>
    <property type="project" value="UniProtKB-KW"/>
</dbReference>
<dbReference type="PANTHER" id="PTHR48081">
    <property type="entry name" value="AB HYDROLASE SUPERFAMILY PROTEIN C4A8.06C"/>
    <property type="match status" value="1"/>
</dbReference>
<dbReference type="GO" id="GO:0045493">
    <property type="term" value="P:xylan catabolic process"/>
    <property type="evidence" value="ECO:0007669"/>
    <property type="project" value="UniProtKB-KW"/>
</dbReference>
<evidence type="ECO:0000256" key="1">
    <source>
        <dbReference type="ARBA" id="ARBA00022801"/>
    </source>
</evidence>
<feature type="domain" description="Peptidase S9 prolyl oligopeptidase catalytic" evidence="3">
    <location>
        <begin position="136"/>
        <end position="280"/>
    </location>
</feature>
<gene>
    <name evidence="4" type="ORF">BN938_1393</name>
</gene>
<dbReference type="Proteomes" id="UP000027616">
    <property type="component" value="Chromosome I"/>
</dbReference>
<dbReference type="HOGENOM" id="CLU_012494_5_1_10"/>
<accession>A0A060R7Z7</accession>
<keyword evidence="4" id="KW-0624">Polysaccharide degradation</keyword>
<keyword evidence="1 4" id="KW-0378">Hydrolase</keyword>
<dbReference type="KEGG" id="rbc:BN938_1393"/>
<evidence type="ECO:0000256" key="2">
    <source>
        <dbReference type="SAM" id="SignalP"/>
    </source>
</evidence>
<protein>
    <submittedName>
        <fullName evidence="4">Endo-1,4-beta-xylanase B</fullName>
    </submittedName>
</protein>
<proteinExistence type="predicted"/>
<organism evidence="4 5">
    <name type="scientific">Mucinivorans hirudinis</name>
    <dbReference type="NCBI Taxonomy" id="1433126"/>
    <lineage>
        <taxon>Bacteria</taxon>
        <taxon>Pseudomonadati</taxon>
        <taxon>Bacteroidota</taxon>
        <taxon>Bacteroidia</taxon>
        <taxon>Bacteroidales</taxon>
        <taxon>Rikenellaceae</taxon>
        <taxon>Mucinivorans</taxon>
    </lineage>
</organism>
<dbReference type="eggNOG" id="COG0657">
    <property type="taxonomic scope" value="Bacteria"/>
</dbReference>
<dbReference type="InterPro" id="IPR001375">
    <property type="entry name" value="Peptidase_S9_cat"/>
</dbReference>
<dbReference type="InterPro" id="IPR050300">
    <property type="entry name" value="GDXG_lipolytic_enzyme"/>
</dbReference>
<dbReference type="EMBL" id="HG934468">
    <property type="protein sequence ID" value="CDN31480.1"/>
    <property type="molecule type" value="Genomic_DNA"/>
</dbReference>
<feature type="signal peptide" evidence="2">
    <location>
        <begin position="1"/>
        <end position="18"/>
    </location>
</feature>
<name>A0A060R7Z7_9BACT</name>
<dbReference type="SUPFAM" id="SSF53474">
    <property type="entry name" value="alpha/beta-Hydrolases"/>
    <property type="match status" value="1"/>
</dbReference>
<dbReference type="PANTHER" id="PTHR48081:SF6">
    <property type="entry name" value="PEPTIDASE S9 PROLYL OLIGOPEPTIDASE CATALYTIC DOMAIN-CONTAINING PROTEIN"/>
    <property type="match status" value="1"/>
</dbReference>
<reference evidence="4 5" key="1">
    <citation type="journal article" date="2015" name="Genome Announc.">
        <title>Complete Genome Sequence of the Novel Leech Symbiont Mucinivorans hirudinis M3T.</title>
        <authorList>
            <person name="Nelson M.C."/>
            <person name="Bomar L."/>
            <person name="Graf J."/>
        </authorList>
    </citation>
    <scope>NUCLEOTIDE SEQUENCE [LARGE SCALE GENOMIC DNA]</scope>
    <source>
        <strain evidence="5">M3</strain>
    </source>
</reference>
<dbReference type="Pfam" id="PF00326">
    <property type="entry name" value="Peptidase_S9"/>
    <property type="match status" value="1"/>
</dbReference>
<feature type="chain" id="PRO_5001585723" evidence="2">
    <location>
        <begin position="19"/>
        <end position="282"/>
    </location>
</feature>
<dbReference type="AlphaFoldDB" id="A0A060R7Z7"/>
<dbReference type="InterPro" id="IPR029058">
    <property type="entry name" value="AB_hydrolase_fold"/>
</dbReference>